<name>A0A9N9NYQ0_9GLOM</name>
<protein>
    <submittedName>
        <fullName evidence="3">7159_t:CDS:1</fullName>
    </submittedName>
</protein>
<keyword evidence="4" id="KW-1185">Reference proteome</keyword>
<gene>
    <name evidence="3" type="ORF">AMORRO_LOCUS16687</name>
</gene>
<accession>A0A9N9NYQ0</accession>
<dbReference type="InterPro" id="IPR012317">
    <property type="entry name" value="Poly(ADP-ribose)pol_cat_dom"/>
</dbReference>
<evidence type="ECO:0000256" key="1">
    <source>
        <dbReference type="SAM" id="MobiDB-lite"/>
    </source>
</evidence>
<dbReference type="GO" id="GO:0003950">
    <property type="term" value="F:NAD+ poly-ADP-ribosyltransferase activity"/>
    <property type="evidence" value="ECO:0007669"/>
    <property type="project" value="InterPro"/>
</dbReference>
<dbReference type="PANTHER" id="PTHR31681">
    <property type="entry name" value="C2H2-LIKE ZINC FINGER PROTEIN"/>
    <property type="match status" value="1"/>
</dbReference>
<dbReference type="AlphaFoldDB" id="A0A9N9NYQ0"/>
<sequence length="278" mass="31944">KNVVTRRDSFWCSKSCRNNTKNWRSLIKSDQPCLVCKEEDAVYGNDFCGEKCEKLVRYNVPCIYRLSDQSNKFKDISRQFTDSWNHKFIKTPSVHAIYKIFPSQEVINNYKAYREYVESKRRCEGRLFPKGDGRRLMTKGNEQRRFHGTRMNCLLGITTDIICSDLNCAVCGIITNGYKLCYVGETFSSGRFGPGIYFSGASSKSNSFSKDTKRYNSKSYKVMFLNKVVAGRVYEMLKENKDLKGPPPNYDSVVGEPNKEGKLPADELVVYREEACLP</sequence>
<evidence type="ECO:0000313" key="3">
    <source>
        <dbReference type="EMBL" id="CAG8772533.1"/>
    </source>
</evidence>
<dbReference type="EMBL" id="CAJVPV010047401">
    <property type="protein sequence ID" value="CAG8772533.1"/>
    <property type="molecule type" value="Genomic_DNA"/>
</dbReference>
<feature type="region of interest" description="Disordered" evidence="1">
    <location>
        <begin position="240"/>
        <end position="259"/>
    </location>
</feature>
<proteinExistence type="predicted"/>
<dbReference type="PANTHER" id="PTHR31681:SF3">
    <property type="entry name" value="OS04G0690100 PROTEIN"/>
    <property type="match status" value="1"/>
</dbReference>
<dbReference type="Pfam" id="PF00644">
    <property type="entry name" value="PARP"/>
    <property type="match status" value="1"/>
</dbReference>
<feature type="non-terminal residue" evidence="3">
    <location>
        <position position="278"/>
    </location>
</feature>
<dbReference type="SUPFAM" id="SSF56399">
    <property type="entry name" value="ADP-ribosylation"/>
    <property type="match status" value="1"/>
</dbReference>
<comment type="caution">
    <text evidence="3">The sequence shown here is derived from an EMBL/GenBank/DDBJ whole genome shotgun (WGS) entry which is preliminary data.</text>
</comment>
<feature type="non-terminal residue" evidence="3">
    <location>
        <position position="1"/>
    </location>
</feature>
<evidence type="ECO:0000259" key="2">
    <source>
        <dbReference type="Pfam" id="PF00644"/>
    </source>
</evidence>
<dbReference type="Gene3D" id="3.90.228.10">
    <property type="match status" value="1"/>
</dbReference>
<feature type="domain" description="PARP catalytic" evidence="2">
    <location>
        <begin position="108"/>
        <end position="261"/>
    </location>
</feature>
<reference evidence="3" key="1">
    <citation type="submission" date="2021-06" db="EMBL/GenBank/DDBJ databases">
        <authorList>
            <person name="Kallberg Y."/>
            <person name="Tangrot J."/>
            <person name="Rosling A."/>
        </authorList>
    </citation>
    <scope>NUCLEOTIDE SEQUENCE</scope>
    <source>
        <strain evidence="3">CL551</strain>
    </source>
</reference>
<organism evidence="3 4">
    <name type="scientific">Acaulospora morrowiae</name>
    <dbReference type="NCBI Taxonomy" id="94023"/>
    <lineage>
        <taxon>Eukaryota</taxon>
        <taxon>Fungi</taxon>
        <taxon>Fungi incertae sedis</taxon>
        <taxon>Mucoromycota</taxon>
        <taxon>Glomeromycotina</taxon>
        <taxon>Glomeromycetes</taxon>
        <taxon>Diversisporales</taxon>
        <taxon>Acaulosporaceae</taxon>
        <taxon>Acaulospora</taxon>
    </lineage>
</organism>
<dbReference type="Proteomes" id="UP000789342">
    <property type="component" value="Unassembled WGS sequence"/>
</dbReference>
<dbReference type="OrthoDB" id="9514740at2759"/>
<evidence type="ECO:0000313" key="4">
    <source>
        <dbReference type="Proteomes" id="UP000789342"/>
    </source>
</evidence>